<dbReference type="PIRSF" id="PIRSF000477">
    <property type="entry name" value="PurNPase"/>
    <property type="match status" value="1"/>
</dbReference>
<dbReference type="PANTHER" id="PTHR11904:SF9">
    <property type="entry name" value="PURINE NUCLEOSIDE PHOSPHORYLASE-RELATED"/>
    <property type="match status" value="1"/>
</dbReference>
<dbReference type="EMBL" id="JACOPF010000002">
    <property type="protein sequence ID" value="MBC5689485.1"/>
    <property type="molecule type" value="Genomic_DNA"/>
</dbReference>
<feature type="binding site" evidence="8">
    <location>
        <position position="27"/>
    </location>
    <ligand>
        <name>phosphate</name>
        <dbReference type="ChEBI" id="CHEBI:43474"/>
    </ligand>
</feature>
<name>A0A923LIP9_9FIRM</name>
<evidence type="ECO:0000256" key="3">
    <source>
        <dbReference type="ARBA" id="ARBA00006751"/>
    </source>
</evidence>
<dbReference type="InterPro" id="IPR035994">
    <property type="entry name" value="Nucleoside_phosphorylase_sf"/>
</dbReference>
<comment type="catalytic activity">
    <reaction evidence="6">
        <text>a purine 2'-deoxy-D-ribonucleoside + phosphate = a purine nucleobase + 2-deoxy-alpha-D-ribose 1-phosphate</text>
        <dbReference type="Rhea" id="RHEA:36431"/>
        <dbReference type="ChEBI" id="CHEBI:26386"/>
        <dbReference type="ChEBI" id="CHEBI:43474"/>
        <dbReference type="ChEBI" id="CHEBI:57259"/>
        <dbReference type="ChEBI" id="CHEBI:142361"/>
        <dbReference type="EC" id="2.4.2.1"/>
    </reaction>
</comment>
<dbReference type="Pfam" id="PF01048">
    <property type="entry name" value="PNP_UDP_1"/>
    <property type="match status" value="1"/>
</dbReference>
<evidence type="ECO:0000259" key="9">
    <source>
        <dbReference type="Pfam" id="PF01048"/>
    </source>
</evidence>
<accession>A0A923LIP9</accession>
<dbReference type="CDD" id="cd09009">
    <property type="entry name" value="PNP-EcPNPII_like"/>
    <property type="match status" value="1"/>
</dbReference>
<feature type="binding site" evidence="8">
    <location>
        <position position="58"/>
    </location>
    <ligand>
        <name>phosphate</name>
        <dbReference type="ChEBI" id="CHEBI:43474"/>
    </ligand>
</feature>
<feature type="binding site" evidence="8">
    <location>
        <begin position="78"/>
        <end position="80"/>
    </location>
    <ligand>
        <name>phosphate</name>
        <dbReference type="ChEBI" id="CHEBI:43474"/>
    </ligand>
</feature>
<sequence>MYNMTEMKEYIRQIIAYQPEIGLVLGSGLGGYGEKLEKPQFIEYRDIPDFPVSKVQGHKNRFILGTLFGKKIIAMQGRFHYYEGIEQHMLALPVRIMKEAGVKTIILTNAAGGLNPTFTPGDLMLITDHINFSGSTPLRGENDEKIGPRFPDMTEVYSKQYIERIQCIAKEKGIKLKSGVYVMNTGPAYETPAEVRMFQILGGDAVGMSTVPEATAARHCGIKVIGVSCITNMAAGILDQPLCHEEVMETAEKVKKDFERLVDIMIQEVIPARR</sequence>
<dbReference type="NCBIfam" id="TIGR01697">
    <property type="entry name" value="PNPH-PUNA-XAPA"/>
    <property type="match status" value="1"/>
</dbReference>
<dbReference type="SUPFAM" id="SSF53167">
    <property type="entry name" value="Purine and uridine phosphorylases"/>
    <property type="match status" value="1"/>
</dbReference>
<dbReference type="InterPro" id="IPR011268">
    <property type="entry name" value="Purine_phosphorylase"/>
</dbReference>
<evidence type="ECO:0000256" key="4">
    <source>
        <dbReference type="ARBA" id="ARBA00022676"/>
    </source>
</evidence>
<dbReference type="InterPro" id="IPR000845">
    <property type="entry name" value="Nucleoside_phosphorylase_d"/>
</dbReference>
<keyword evidence="11" id="KW-1185">Reference proteome</keyword>
<dbReference type="GO" id="GO:0009116">
    <property type="term" value="P:nucleoside metabolic process"/>
    <property type="evidence" value="ECO:0007669"/>
    <property type="project" value="InterPro"/>
</dbReference>
<dbReference type="GO" id="GO:0005737">
    <property type="term" value="C:cytoplasm"/>
    <property type="evidence" value="ECO:0007669"/>
    <property type="project" value="TreeGrafter"/>
</dbReference>
<evidence type="ECO:0000256" key="1">
    <source>
        <dbReference type="ARBA" id="ARBA00002678"/>
    </source>
</evidence>
<dbReference type="EC" id="2.4.2.1" evidence="7"/>
<dbReference type="GO" id="GO:0004731">
    <property type="term" value="F:purine-nucleoside phosphorylase activity"/>
    <property type="evidence" value="ECO:0007669"/>
    <property type="project" value="UniProtKB-EC"/>
</dbReference>
<feature type="binding site" evidence="8">
    <location>
        <position position="232"/>
    </location>
    <ligand>
        <name>a purine D-ribonucleoside</name>
        <dbReference type="ChEBI" id="CHEBI:142355"/>
    </ligand>
</feature>
<feature type="binding site" evidence="8">
    <location>
        <position position="110"/>
    </location>
    <ligand>
        <name>phosphate</name>
        <dbReference type="ChEBI" id="CHEBI:43474"/>
    </ligand>
</feature>
<evidence type="ECO:0000256" key="2">
    <source>
        <dbReference type="ARBA" id="ARBA00005058"/>
    </source>
</evidence>
<dbReference type="InterPro" id="IPR011270">
    <property type="entry name" value="Pur_Nuc_Pase_Ino/Guo-sp"/>
</dbReference>
<comment type="similarity">
    <text evidence="3 7">Belongs to the PNP/MTAP phosphorylase family.</text>
</comment>
<evidence type="ECO:0000256" key="8">
    <source>
        <dbReference type="PIRSR" id="PIRSR000477-2"/>
    </source>
</evidence>
<evidence type="ECO:0000313" key="10">
    <source>
        <dbReference type="EMBL" id="MBC5689485.1"/>
    </source>
</evidence>
<organism evidence="10 11">
    <name type="scientific">Mediterraneibacter hominis</name>
    <dbReference type="NCBI Taxonomy" id="2763054"/>
    <lineage>
        <taxon>Bacteria</taxon>
        <taxon>Bacillati</taxon>
        <taxon>Bacillota</taxon>
        <taxon>Clostridia</taxon>
        <taxon>Lachnospirales</taxon>
        <taxon>Lachnospiraceae</taxon>
        <taxon>Mediterraneibacter</taxon>
    </lineage>
</organism>
<dbReference type="PANTHER" id="PTHR11904">
    <property type="entry name" value="METHYLTHIOADENOSINE/PURINE NUCLEOSIDE PHOSPHORYLASE"/>
    <property type="match status" value="1"/>
</dbReference>
<keyword evidence="5 7" id="KW-0808">Transferase</keyword>
<evidence type="ECO:0000256" key="5">
    <source>
        <dbReference type="ARBA" id="ARBA00022679"/>
    </source>
</evidence>
<dbReference type="RefSeq" id="WP_186876154.1">
    <property type="nucleotide sequence ID" value="NZ_JACOPF010000002.1"/>
</dbReference>
<dbReference type="NCBIfam" id="NF006054">
    <property type="entry name" value="PRK08202.1"/>
    <property type="match status" value="1"/>
</dbReference>
<feature type="binding site" evidence="8">
    <location>
        <position position="209"/>
    </location>
    <ligand>
        <name>phosphate</name>
        <dbReference type="ChEBI" id="CHEBI:43474"/>
    </ligand>
</feature>
<feature type="domain" description="Nucleoside phosphorylase" evidence="9">
    <location>
        <begin position="21"/>
        <end position="266"/>
    </location>
</feature>
<comment type="caution">
    <text evidence="10">The sequence shown here is derived from an EMBL/GenBank/DDBJ whole genome shotgun (WGS) entry which is preliminary data.</text>
</comment>
<protein>
    <recommendedName>
        <fullName evidence="7">Purine nucleoside phosphorylase</fullName>
        <ecNumber evidence="7">2.4.2.1</ecNumber>
    </recommendedName>
    <alternativeName>
        <fullName evidence="7">Inosine-guanosine phosphorylase</fullName>
    </alternativeName>
</protein>
<evidence type="ECO:0000256" key="7">
    <source>
        <dbReference type="PIRNR" id="PIRNR000477"/>
    </source>
</evidence>
<keyword evidence="4 7" id="KW-0328">Glycosyltransferase</keyword>
<dbReference type="Gene3D" id="3.40.50.1580">
    <property type="entry name" value="Nucleoside phosphorylase domain"/>
    <property type="match status" value="1"/>
</dbReference>
<gene>
    <name evidence="10" type="ORF">H8S37_11200</name>
</gene>
<comment type="function">
    <text evidence="1">The purine nucleoside phosphorylases catalyze the phosphorolytic breakdown of the N-glycosidic bond in the beta-(deoxy)ribonucleoside molecules, with the formation of the corresponding free purine bases and pentose-1-phosphate. Cleaves guanosine, inosine, 2'-deoxyguanosine and 2'-deoxyinosine.</text>
</comment>
<evidence type="ECO:0000313" key="11">
    <source>
        <dbReference type="Proteomes" id="UP000652477"/>
    </source>
</evidence>
<evidence type="ECO:0000256" key="6">
    <source>
        <dbReference type="ARBA" id="ARBA00048556"/>
    </source>
</evidence>
<proteinExistence type="inferred from homology"/>
<dbReference type="AlphaFoldDB" id="A0A923LIP9"/>
<reference evidence="10" key="1">
    <citation type="submission" date="2020-08" db="EMBL/GenBank/DDBJ databases">
        <title>Genome public.</title>
        <authorList>
            <person name="Liu C."/>
            <person name="Sun Q."/>
        </authorList>
    </citation>
    <scope>NUCLEOTIDE SEQUENCE</scope>
    <source>
        <strain evidence="10">NSJ-55</strain>
    </source>
</reference>
<feature type="binding site" evidence="8">
    <location>
        <position position="190"/>
    </location>
    <ligand>
        <name>a purine D-ribonucleoside</name>
        <dbReference type="ChEBI" id="CHEBI:142355"/>
    </ligand>
</feature>
<dbReference type="NCBIfam" id="TIGR01700">
    <property type="entry name" value="PNPH"/>
    <property type="match status" value="1"/>
</dbReference>
<comment type="pathway">
    <text evidence="2 7">Purine metabolism; purine nucleoside salvage.</text>
</comment>
<dbReference type="Proteomes" id="UP000652477">
    <property type="component" value="Unassembled WGS sequence"/>
</dbReference>